<sequence>MYVVAASAVPPEQVRAFLSLHEPFCVQLTERFSESDARSYCLIADRRVCGVVFVSKAGLMLHCFPPELSADFCRNAAHVLRCLFTDRSVYCISGAAAGTGILMRAAAESGAQPVPAEVRSYVLMSYGASPVCPAAETPTTEMPTTVRFSETLPASERIEAPRPPEALPAAGQSAPRLPEALSAAGQSAPRLPKILPITESSIAELPVIQCSAADEDLLYPLQRAYDIVEVLPEGRPFSELPCRGALRKALARRRVFGVGLPGGAGFAAKASVSAVSAKCVQIGGVFTVPEHRNKGLAARLVRYIAENAARGGQQAVLFVKIGNGAARAAYAKAGFTECGSYTIAYYAV</sequence>
<protein>
    <submittedName>
        <fullName evidence="2">GCN5-related N-acetyltransferase</fullName>
    </submittedName>
</protein>
<dbReference type="RefSeq" id="WP_013759318.1">
    <property type="nucleotide sequence ID" value="NC_015500.1"/>
</dbReference>
<dbReference type="KEGG" id="tbe:Trebr_2204"/>
<dbReference type="InterPro" id="IPR016181">
    <property type="entry name" value="Acyl_CoA_acyltransferase"/>
</dbReference>
<proteinExistence type="predicted"/>
<evidence type="ECO:0000313" key="2">
    <source>
        <dbReference type="EMBL" id="AEE17616.1"/>
    </source>
</evidence>
<organism evidence="2 3">
    <name type="scientific">Treponema brennaborense (strain DSM 12168 / CIP 105900 / DD5/3)</name>
    <dbReference type="NCBI Taxonomy" id="906968"/>
    <lineage>
        <taxon>Bacteria</taxon>
        <taxon>Pseudomonadati</taxon>
        <taxon>Spirochaetota</taxon>
        <taxon>Spirochaetia</taxon>
        <taxon>Spirochaetales</taxon>
        <taxon>Treponemataceae</taxon>
        <taxon>Treponema</taxon>
    </lineage>
</organism>
<dbReference type="GO" id="GO:0016747">
    <property type="term" value="F:acyltransferase activity, transferring groups other than amino-acyl groups"/>
    <property type="evidence" value="ECO:0007669"/>
    <property type="project" value="InterPro"/>
</dbReference>
<dbReference type="PROSITE" id="PS51186">
    <property type="entry name" value="GNAT"/>
    <property type="match status" value="1"/>
</dbReference>
<dbReference type="Proteomes" id="UP000006546">
    <property type="component" value="Chromosome"/>
</dbReference>
<dbReference type="Gene3D" id="3.40.630.30">
    <property type="match status" value="1"/>
</dbReference>
<keyword evidence="3" id="KW-1185">Reference proteome</keyword>
<dbReference type="SUPFAM" id="SSF55729">
    <property type="entry name" value="Acyl-CoA N-acyltransferases (Nat)"/>
    <property type="match status" value="1"/>
</dbReference>
<dbReference type="InterPro" id="IPR000182">
    <property type="entry name" value="GNAT_dom"/>
</dbReference>
<dbReference type="CDD" id="cd04301">
    <property type="entry name" value="NAT_SF"/>
    <property type="match status" value="1"/>
</dbReference>
<dbReference type="STRING" id="906968.Trebr_2204"/>
<dbReference type="Pfam" id="PF08445">
    <property type="entry name" value="FR47"/>
    <property type="match status" value="1"/>
</dbReference>
<dbReference type="AlphaFoldDB" id="F4LL42"/>
<evidence type="ECO:0000313" key="3">
    <source>
        <dbReference type="Proteomes" id="UP000006546"/>
    </source>
</evidence>
<name>F4LL42_TREBD</name>
<dbReference type="OrthoDB" id="9796919at2"/>
<gene>
    <name evidence="2" type="ordered locus">Trebr_2204</name>
</gene>
<reference evidence="3" key="1">
    <citation type="submission" date="2011-04" db="EMBL/GenBank/DDBJ databases">
        <title>The complete genome of Treponema brennaborense DSM 12168.</title>
        <authorList>
            <person name="Lucas S."/>
            <person name="Han J."/>
            <person name="Lapidus A."/>
            <person name="Bruce D."/>
            <person name="Goodwin L."/>
            <person name="Pitluck S."/>
            <person name="Peters L."/>
            <person name="Kyrpides N."/>
            <person name="Mavromatis K."/>
            <person name="Ivanova N."/>
            <person name="Mikhailova N."/>
            <person name="Pagani I."/>
            <person name="Teshima H."/>
            <person name="Detter J.C."/>
            <person name="Tapia R."/>
            <person name="Han C."/>
            <person name="Land M."/>
            <person name="Hauser L."/>
            <person name="Markowitz V."/>
            <person name="Cheng J.-F."/>
            <person name="Hugenholtz P."/>
            <person name="Woyke T."/>
            <person name="Wu D."/>
            <person name="Gronow S."/>
            <person name="Wellnitz S."/>
            <person name="Brambilla E."/>
            <person name="Klenk H.-P."/>
            <person name="Eisen J.A."/>
        </authorList>
    </citation>
    <scope>NUCLEOTIDE SEQUENCE [LARGE SCALE GENOMIC DNA]</scope>
    <source>
        <strain evidence="3">DSM 12168 / CIP 105900 / DD5/3</strain>
    </source>
</reference>
<dbReference type="InterPro" id="IPR013653">
    <property type="entry name" value="GCN5-like_dom"/>
</dbReference>
<accession>F4LL42</accession>
<dbReference type="EMBL" id="CP002696">
    <property type="protein sequence ID" value="AEE17616.1"/>
    <property type="molecule type" value="Genomic_DNA"/>
</dbReference>
<evidence type="ECO:0000259" key="1">
    <source>
        <dbReference type="PROSITE" id="PS51186"/>
    </source>
</evidence>
<dbReference type="eggNOG" id="COG3393">
    <property type="taxonomic scope" value="Bacteria"/>
</dbReference>
<dbReference type="HOGENOM" id="CLU_076898_0_0_12"/>
<feature type="domain" description="N-acetyltransferase" evidence="1">
    <location>
        <begin position="205"/>
        <end position="348"/>
    </location>
</feature>